<protein>
    <recommendedName>
        <fullName evidence="12">Seizure 6-like protein</fullName>
    </recommendedName>
</protein>
<keyword evidence="9 14" id="KW-1015">Disulfide bond</keyword>
<dbReference type="GO" id="GO:0008344">
    <property type="term" value="P:adult locomotory behavior"/>
    <property type="evidence" value="ECO:0007669"/>
    <property type="project" value="UniProtKB-ARBA"/>
</dbReference>
<dbReference type="Gene3D" id="2.60.120.290">
    <property type="entry name" value="Spermadhesin, CUB domain"/>
    <property type="match status" value="3"/>
</dbReference>
<comment type="similarity">
    <text evidence="11">Belongs to the SEZ6 family.</text>
</comment>
<evidence type="ECO:0000259" key="17">
    <source>
        <dbReference type="PROSITE" id="PS01180"/>
    </source>
</evidence>
<dbReference type="GO" id="GO:0005789">
    <property type="term" value="C:endoplasmic reticulum membrane"/>
    <property type="evidence" value="ECO:0007669"/>
    <property type="project" value="UniProtKB-SubCell"/>
</dbReference>
<feature type="disulfide bond" evidence="13">
    <location>
        <begin position="290"/>
        <end position="317"/>
    </location>
</feature>
<evidence type="ECO:0000256" key="5">
    <source>
        <dbReference type="ARBA" id="ARBA00022737"/>
    </source>
</evidence>
<dbReference type="Pfam" id="PF00084">
    <property type="entry name" value="Sushi"/>
    <property type="match status" value="5"/>
</dbReference>
<dbReference type="SUPFAM" id="SSF49854">
    <property type="entry name" value="Spermadhesin, CUB domain"/>
    <property type="match status" value="3"/>
</dbReference>
<evidence type="ECO:0000256" key="4">
    <source>
        <dbReference type="ARBA" id="ARBA00022729"/>
    </source>
</evidence>
<dbReference type="AlphaFoldDB" id="A0A8D2PU30"/>
<evidence type="ECO:0000256" key="1">
    <source>
        <dbReference type="ARBA" id="ARBA00004115"/>
    </source>
</evidence>
<keyword evidence="5" id="KW-0677">Repeat</keyword>
<dbReference type="PANTHER" id="PTHR45656">
    <property type="entry name" value="PROTEIN CBR-CLEC-78"/>
    <property type="match status" value="1"/>
</dbReference>
<dbReference type="InterPro" id="IPR051277">
    <property type="entry name" value="SEZ6_CSMD_C4BPB_Regulators"/>
</dbReference>
<feature type="domain" description="CUB" evidence="17">
    <location>
        <begin position="462"/>
        <end position="572"/>
    </location>
</feature>
<feature type="disulfide bond" evidence="13">
    <location>
        <begin position="117"/>
        <end position="144"/>
    </location>
</feature>
<feature type="domain" description="Sushi" evidence="18">
    <location>
        <begin position="637"/>
        <end position="698"/>
    </location>
</feature>
<evidence type="ECO:0000256" key="13">
    <source>
        <dbReference type="PROSITE-ProRule" id="PRU00059"/>
    </source>
</evidence>
<evidence type="ECO:0000313" key="19">
    <source>
        <dbReference type="Ensembl" id="ENSZLMP00000019157.1"/>
    </source>
</evidence>
<dbReference type="SMART" id="SM00042">
    <property type="entry name" value="CUB"/>
    <property type="match status" value="3"/>
</dbReference>
<feature type="domain" description="Sushi" evidence="18">
    <location>
        <begin position="700"/>
        <end position="761"/>
    </location>
</feature>
<evidence type="ECO:0000256" key="12">
    <source>
        <dbReference type="ARBA" id="ARBA00067914"/>
    </source>
</evidence>
<comment type="caution">
    <text evidence="14">Lacks conserved residue(s) required for the propagation of feature annotation.</text>
</comment>
<evidence type="ECO:0000256" key="6">
    <source>
        <dbReference type="ARBA" id="ARBA00022824"/>
    </source>
</evidence>
<dbReference type="FunFam" id="2.60.120.290:FF:000030">
    <property type="entry name" value="Seizure related 6 homolog like"/>
    <property type="match status" value="1"/>
</dbReference>
<dbReference type="Pfam" id="PF00431">
    <property type="entry name" value="CUB"/>
    <property type="match status" value="3"/>
</dbReference>
<dbReference type="InterPro" id="IPR035976">
    <property type="entry name" value="Sushi/SCR/CCP_sf"/>
</dbReference>
<evidence type="ECO:0000313" key="20">
    <source>
        <dbReference type="Proteomes" id="UP000694401"/>
    </source>
</evidence>
<dbReference type="Ensembl" id="ENSZLMT00000019678.1">
    <property type="protein sequence ID" value="ENSZLMP00000019157.1"/>
    <property type="gene ID" value="ENSZLMG00000013153.1"/>
</dbReference>
<dbReference type="FunFam" id="2.10.70.10:FF:000025">
    <property type="entry name" value="seizure 6-like protein 2 isoform X2"/>
    <property type="match status" value="1"/>
</dbReference>
<proteinExistence type="inferred from homology"/>
<dbReference type="FunFam" id="2.10.70.10:FF:000009">
    <property type="entry name" value="Seizure related 6 homolog like"/>
    <property type="match status" value="1"/>
</dbReference>
<keyword evidence="4" id="KW-0732">Signal</keyword>
<accession>A0A8D2PU30</accession>
<keyword evidence="7 16" id="KW-1133">Transmembrane helix</keyword>
<keyword evidence="20" id="KW-1185">Reference proteome</keyword>
<dbReference type="Gene3D" id="2.10.70.10">
    <property type="entry name" value="Complement Module, domain 1"/>
    <property type="match status" value="5"/>
</dbReference>
<dbReference type="FunFam" id="2.10.70.10:FF:000012">
    <property type="entry name" value="Seizure related 6 homolog like"/>
    <property type="match status" value="1"/>
</dbReference>
<keyword evidence="3 16" id="KW-0812">Transmembrane</keyword>
<dbReference type="CDD" id="cd00033">
    <property type="entry name" value="CCP"/>
    <property type="match status" value="5"/>
</dbReference>
<feature type="disulfide bond" evidence="14">
    <location>
        <begin position="606"/>
        <end position="633"/>
    </location>
</feature>
<feature type="compositionally biased region" description="Polar residues" evidence="15">
    <location>
        <begin position="33"/>
        <end position="46"/>
    </location>
</feature>
<comment type="subcellular location">
    <subcellularLocation>
        <location evidence="1">Endoplasmic reticulum membrane</location>
        <topology evidence="1">Single-pass type I membrane protein</topology>
    </subcellularLocation>
</comment>
<dbReference type="SMART" id="SM00032">
    <property type="entry name" value="CCP"/>
    <property type="match status" value="5"/>
</dbReference>
<evidence type="ECO:0000256" key="2">
    <source>
        <dbReference type="ARBA" id="ARBA00022659"/>
    </source>
</evidence>
<evidence type="ECO:0000256" key="8">
    <source>
        <dbReference type="ARBA" id="ARBA00023136"/>
    </source>
</evidence>
<dbReference type="GO" id="GO:0090036">
    <property type="term" value="P:regulation of protein kinase C signaling"/>
    <property type="evidence" value="ECO:0007669"/>
    <property type="project" value="TreeGrafter"/>
</dbReference>
<dbReference type="SUPFAM" id="SSF57535">
    <property type="entry name" value="Complement control module/SCR domain"/>
    <property type="match status" value="5"/>
</dbReference>
<dbReference type="GO" id="GO:0060074">
    <property type="term" value="P:synapse maturation"/>
    <property type="evidence" value="ECO:0007669"/>
    <property type="project" value="TreeGrafter"/>
</dbReference>
<feature type="compositionally biased region" description="Low complexity" evidence="15">
    <location>
        <begin position="87"/>
        <end position="100"/>
    </location>
</feature>
<name>A0A8D2PU30_ZOSLA</name>
<feature type="domain" description="Sushi" evidence="18">
    <location>
        <begin position="399"/>
        <end position="460"/>
    </location>
</feature>
<feature type="region of interest" description="Disordered" evidence="15">
    <location>
        <begin position="81"/>
        <end position="100"/>
    </location>
</feature>
<dbReference type="PANTHER" id="PTHR45656:SF8">
    <property type="entry name" value="SEIZURE 6-LIKE PROTEIN"/>
    <property type="match status" value="1"/>
</dbReference>
<dbReference type="InterPro" id="IPR000436">
    <property type="entry name" value="Sushi_SCR_CCP_dom"/>
</dbReference>
<dbReference type="InterPro" id="IPR035914">
    <property type="entry name" value="Sperma_CUB_dom_sf"/>
</dbReference>
<feature type="domain" description="CUB" evidence="17">
    <location>
        <begin position="290"/>
        <end position="361"/>
    </location>
</feature>
<dbReference type="GO" id="GO:0021680">
    <property type="term" value="P:cerebellar Purkinje cell layer development"/>
    <property type="evidence" value="ECO:0007669"/>
    <property type="project" value="UniProtKB-ARBA"/>
</dbReference>
<feature type="domain" description="CUB" evidence="17">
    <location>
        <begin position="117"/>
        <end position="225"/>
    </location>
</feature>
<reference evidence="19" key="1">
    <citation type="submission" date="2025-08" db="UniProtKB">
        <authorList>
            <consortium name="Ensembl"/>
        </authorList>
    </citation>
    <scope>IDENTIFICATION</scope>
</reference>
<evidence type="ECO:0000256" key="14">
    <source>
        <dbReference type="PROSITE-ProRule" id="PRU00302"/>
    </source>
</evidence>
<keyword evidence="6" id="KW-0256">Endoplasmic reticulum</keyword>
<evidence type="ECO:0000256" key="3">
    <source>
        <dbReference type="ARBA" id="ARBA00022692"/>
    </source>
</evidence>
<dbReference type="GO" id="GO:0043025">
    <property type="term" value="C:neuronal cell body"/>
    <property type="evidence" value="ECO:0007669"/>
    <property type="project" value="UniProtKB-ARBA"/>
</dbReference>
<dbReference type="PROSITE" id="PS50923">
    <property type="entry name" value="SUSHI"/>
    <property type="match status" value="5"/>
</dbReference>
<sequence>PRSSRLPTAAPGLRVVPAEDTERSPLELPWGDQATTSRPTLQISPSTLPPALLQPFPDSTEGVREAPTVAPAGAAVIPTNSAERDVQGSVSEESQETTTSTIITTTVTTTEPTPVLCSMSFHDPEGYIDSTDYPPLPLHGYLQCTYNVTVYTGYGVELQVKSVNLSDGEVLSIRGVDGDALVVLANQTLLVEGQVIRSPTNTISVYFRTFQDDVVGTFQLHYQGGLFMLSCNFPRRPDFGDVTVMDLHSGGIAHFHCHLGYELQGPRMLTCINASRPHWSSPEPICSAPCGGTVHNATIGRVLSPSYSGNQSGSMYCVWAIGAPPGQKLHLHFEKLLLTEKDRMVVYSGDTNRSAVLYDSLRADSVPFEGVISDGQLSEKGEVHVPAANKGSLPAFERGHCYEPYIQNGNFTTSDPTYNLGTTVEFTCDPGHSLEQGPAVIECINMRDPYWNDTEPLCRATCGGELTAVAGVILSPNWPEPYTEGEDCIWRIHVGEEKRLFLDIHLNITNSDILTIYDGDELSARILGQYVGSSGPQKLYSSSPDLTIQFHSDPAGLIFGKGQGFIMNYIEVSRNDSCSDLPEIQNGWKTTSHTELVRGAKITYQCDPGYDIVGSDTLTCQWDLSWSSDPPFCEKIMYCTDPGEVEHSTRLISDPVLLVGTTIQYTCNPGFVLEGSSLLTCYSRETGTPIWTSRLPHCSLACDNPGLPENGYQILYKRLYLPGESLTFMCYEGFELMGEVTIKCILGQPSHWSGPLPICKVAEAAAETSLEGGNMALAIFIPVLIISLLLGGAYIYLTRWGCRGWSRAGGSQGWLSIVLSSHTPRAWSWKSSVVPGALGGAGMRRGCASGISRCSRDSASPPRRCRYYSSLRLPLMYSHPYSQITVETEFDNPIYETGVSPALPVLAGDTPEGLGWLGTG</sequence>
<feature type="transmembrane region" description="Helical" evidence="16">
    <location>
        <begin position="775"/>
        <end position="797"/>
    </location>
</feature>
<organism evidence="19 20">
    <name type="scientific">Zosterops lateralis melanops</name>
    <dbReference type="NCBI Taxonomy" id="1220523"/>
    <lineage>
        <taxon>Eukaryota</taxon>
        <taxon>Metazoa</taxon>
        <taxon>Chordata</taxon>
        <taxon>Craniata</taxon>
        <taxon>Vertebrata</taxon>
        <taxon>Euteleostomi</taxon>
        <taxon>Archelosauria</taxon>
        <taxon>Archosauria</taxon>
        <taxon>Dinosauria</taxon>
        <taxon>Saurischia</taxon>
        <taxon>Theropoda</taxon>
        <taxon>Coelurosauria</taxon>
        <taxon>Aves</taxon>
        <taxon>Neognathae</taxon>
        <taxon>Neoaves</taxon>
        <taxon>Telluraves</taxon>
        <taxon>Australaves</taxon>
        <taxon>Passeriformes</taxon>
        <taxon>Sylvioidea</taxon>
        <taxon>Zosteropidae</taxon>
        <taxon>Zosterops</taxon>
    </lineage>
</organism>
<feature type="domain" description="Sushi" evidence="18">
    <location>
        <begin position="229"/>
        <end position="288"/>
    </location>
</feature>
<evidence type="ECO:0000256" key="10">
    <source>
        <dbReference type="ARBA" id="ARBA00023180"/>
    </source>
</evidence>
<evidence type="ECO:0000256" key="7">
    <source>
        <dbReference type="ARBA" id="ARBA00022989"/>
    </source>
</evidence>
<evidence type="ECO:0000256" key="16">
    <source>
        <dbReference type="SAM" id="Phobius"/>
    </source>
</evidence>
<evidence type="ECO:0000259" key="18">
    <source>
        <dbReference type="PROSITE" id="PS50923"/>
    </source>
</evidence>
<keyword evidence="2 14" id="KW-0768">Sushi</keyword>
<dbReference type="InterPro" id="IPR000859">
    <property type="entry name" value="CUB_dom"/>
</dbReference>
<dbReference type="PROSITE" id="PS01180">
    <property type="entry name" value="CUB"/>
    <property type="match status" value="3"/>
</dbReference>
<reference evidence="19" key="2">
    <citation type="submission" date="2025-09" db="UniProtKB">
        <authorList>
            <consortium name="Ensembl"/>
        </authorList>
    </citation>
    <scope>IDENTIFICATION</scope>
</reference>
<evidence type="ECO:0000256" key="9">
    <source>
        <dbReference type="ARBA" id="ARBA00023157"/>
    </source>
</evidence>
<feature type="domain" description="Sushi" evidence="18">
    <location>
        <begin position="576"/>
        <end position="635"/>
    </location>
</feature>
<feature type="region of interest" description="Disordered" evidence="15">
    <location>
        <begin position="1"/>
        <end position="49"/>
    </location>
</feature>
<evidence type="ECO:0000256" key="11">
    <source>
        <dbReference type="ARBA" id="ARBA00060982"/>
    </source>
</evidence>
<dbReference type="FunFam" id="2.10.70.10:FF:000010">
    <property type="entry name" value="Seizure related 6 homolog like"/>
    <property type="match status" value="1"/>
</dbReference>
<dbReference type="Proteomes" id="UP000694401">
    <property type="component" value="Unassembled WGS sequence"/>
</dbReference>
<evidence type="ECO:0000256" key="15">
    <source>
        <dbReference type="SAM" id="MobiDB-lite"/>
    </source>
</evidence>
<keyword evidence="10" id="KW-0325">Glycoprotein</keyword>
<keyword evidence="8 16" id="KW-0472">Membrane</keyword>
<dbReference type="CDD" id="cd00041">
    <property type="entry name" value="CUB"/>
    <property type="match status" value="2"/>
</dbReference>